<dbReference type="PANTHER" id="PTHR34137">
    <property type="entry name" value="EXODEOXYRIBONUCLEASE 7 SMALL SUBUNIT"/>
    <property type="match status" value="1"/>
</dbReference>
<dbReference type="GO" id="GO:0006308">
    <property type="term" value="P:DNA catabolic process"/>
    <property type="evidence" value="ECO:0007669"/>
    <property type="project" value="UniProtKB-UniRule"/>
</dbReference>
<dbReference type="SUPFAM" id="SSF116842">
    <property type="entry name" value="XseB-like"/>
    <property type="match status" value="1"/>
</dbReference>
<evidence type="ECO:0000256" key="4">
    <source>
        <dbReference type="ARBA" id="ARBA00022801"/>
    </source>
</evidence>
<evidence type="ECO:0000256" key="1">
    <source>
        <dbReference type="ARBA" id="ARBA00009998"/>
    </source>
</evidence>
<evidence type="ECO:0000256" key="6">
    <source>
        <dbReference type="HAMAP-Rule" id="MF_00337"/>
    </source>
</evidence>
<comment type="subcellular location">
    <subcellularLocation>
        <location evidence="6">Cytoplasm</location>
    </subcellularLocation>
</comment>
<comment type="similarity">
    <text evidence="1 6">Belongs to the XseB family.</text>
</comment>
<dbReference type="GO" id="GO:0008855">
    <property type="term" value="F:exodeoxyribonuclease VII activity"/>
    <property type="evidence" value="ECO:0007669"/>
    <property type="project" value="UniProtKB-UniRule"/>
</dbReference>
<keyword evidence="4 6" id="KW-0378">Hydrolase</keyword>
<evidence type="ECO:0000256" key="3">
    <source>
        <dbReference type="ARBA" id="ARBA00022722"/>
    </source>
</evidence>
<keyword evidence="3 6" id="KW-0540">Nuclease</keyword>
<dbReference type="EMBL" id="WIRE01000001">
    <property type="protein sequence ID" value="MQX52898.1"/>
    <property type="molecule type" value="Genomic_DNA"/>
</dbReference>
<evidence type="ECO:0000313" key="7">
    <source>
        <dbReference type="EMBL" id="MQX52898.1"/>
    </source>
</evidence>
<dbReference type="Pfam" id="PF02609">
    <property type="entry name" value="Exonuc_VII_S"/>
    <property type="match status" value="1"/>
</dbReference>
<accession>A0A6N7LR83</accession>
<dbReference type="InterPro" id="IPR037004">
    <property type="entry name" value="Exonuc_VII_ssu_sf"/>
</dbReference>
<dbReference type="InterPro" id="IPR003761">
    <property type="entry name" value="Exonuc_VII_S"/>
</dbReference>
<evidence type="ECO:0000256" key="5">
    <source>
        <dbReference type="ARBA" id="ARBA00022839"/>
    </source>
</evidence>
<comment type="subunit">
    <text evidence="6">Heterooligomer composed of large and small subunits.</text>
</comment>
<dbReference type="NCBIfam" id="NF002140">
    <property type="entry name" value="PRK00977.1-4"/>
    <property type="match status" value="1"/>
</dbReference>
<dbReference type="NCBIfam" id="TIGR01280">
    <property type="entry name" value="xseB"/>
    <property type="match status" value="1"/>
</dbReference>
<protein>
    <recommendedName>
        <fullName evidence="6">Exodeoxyribonuclease 7 small subunit</fullName>
        <ecNumber evidence="6">3.1.11.6</ecNumber>
    </recommendedName>
    <alternativeName>
        <fullName evidence="6">Exodeoxyribonuclease VII small subunit</fullName>
        <shortName evidence="6">Exonuclease VII small subunit</shortName>
    </alternativeName>
</protein>
<dbReference type="Gene3D" id="1.10.287.1040">
    <property type="entry name" value="Exonuclease VII, small subunit"/>
    <property type="match status" value="1"/>
</dbReference>
<name>A0A6N7LR83_9GAMM</name>
<dbReference type="GO" id="GO:0009318">
    <property type="term" value="C:exodeoxyribonuclease VII complex"/>
    <property type="evidence" value="ECO:0007669"/>
    <property type="project" value="UniProtKB-UniRule"/>
</dbReference>
<dbReference type="PIRSF" id="PIRSF006488">
    <property type="entry name" value="Exonuc_VII_S"/>
    <property type="match status" value="1"/>
</dbReference>
<dbReference type="Proteomes" id="UP000469421">
    <property type="component" value="Unassembled WGS sequence"/>
</dbReference>
<evidence type="ECO:0000313" key="8">
    <source>
        <dbReference type="Proteomes" id="UP000469421"/>
    </source>
</evidence>
<reference evidence="7 8" key="1">
    <citation type="submission" date="2019-10" db="EMBL/GenBank/DDBJ databases">
        <title>Alcanivorax sp.PA15-N-34 draft genome sequence.</title>
        <authorList>
            <person name="Liao X."/>
            <person name="Shao Z."/>
        </authorList>
    </citation>
    <scope>NUCLEOTIDE SEQUENCE [LARGE SCALE GENOMIC DNA]</scope>
    <source>
        <strain evidence="7 8">PA15-N-34</strain>
    </source>
</reference>
<gene>
    <name evidence="6" type="primary">xseB</name>
    <name evidence="7" type="ORF">GFN93_06525</name>
</gene>
<comment type="function">
    <text evidence="6">Bidirectionally degrades single-stranded DNA into large acid-insoluble oligonucleotides, which are then degraded further into small acid-soluble oligonucleotides.</text>
</comment>
<keyword evidence="5 6" id="KW-0269">Exonuclease</keyword>
<evidence type="ECO:0000256" key="2">
    <source>
        <dbReference type="ARBA" id="ARBA00022490"/>
    </source>
</evidence>
<dbReference type="PANTHER" id="PTHR34137:SF1">
    <property type="entry name" value="EXODEOXYRIBONUCLEASE 7 SMALL SUBUNIT"/>
    <property type="match status" value="1"/>
</dbReference>
<dbReference type="RefSeq" id="WP_153499908.1">
    <property type="nucleotide sequence ID" value="NZ_JBMZXE010000215.1"/>
</dbReference>
<dbReference type="EC" id="3.1.11.6" evidence="6"/>
<keyword evidence="2 6" id="KW-0963">Cytoplasm</keyword>
<dbReference type="HAMAP" id="MF_00337">
    <property type="entry name" value="Exonuc_7_S"/>
    <property type="match status" value="1"/>
</dbReference>
<keyword evidence="8" id="KW-1185">Reference proteome</keyword>
<sequence length="80" mass="8919">MAKKATPALETALDNLETLVERMESGELTLEESLKAFEEGVRLSRDCQQALQQAEQKVRILLEQNSNAEPEPFTGGNDEQ</sequence>
<dbReference type="AlphaFoldDB" id="A0A6N7LR83"/>
<comment type="catalytic activity">
    <reaction evidence="6">
        <text>Exonucleolytic cleavage in either 5'- to 3'- or 3'- to 5'-direction to yield nucleoside 5'-phosphates.</text>
        <dbReference type="EC" id="3.1.11.6"/>
    </reaction>
</comment>
<comment type="caution">
    <text evidence="7">The sequence shown here is derived from an EMBL/GenBank/DDBJ whole genome shotgun (WGS) entry which is preliminary data.</text>
</comment>
<organism evidence="7 8">
    <name type="scientific">Alcanivorax sediminis</name>
    <dbReference type="NCBI Taxonomy" id="2663008"/>
    <lineage>
        <taxon>Bacteria</taxon>
        <taxon>Pseudomonadati</taxon>
        <taxon>Pseudomonadota</taxon>
        <taxon>Gammaproteobacteria</taxon>
        <taxon>Oceanospirillales</taxon>
        <taxon>Alcanivoracaceae</taxon>
        <taxon>Alcanivorax</taxon>
    </lineage>
</organism>
<dbReference type="GO" id="GO:0005829">
    <property type="term" value="C:cytosol"/>
    <property type="evidence" value="ECO:0007669"/>
    <property type="project" value="TreeGrafter"/>
</dbReference>
<proteinExistence type="inferred from homology"/>